<evidence type="ECO:0000256" key="1">
    <source>
        <dbReference type="SAM" id="MobiDB-lite"/>
    </source>
</evidence>
<feature type="compositionally biased region" description="Polar residues" evidence="1">
    <location>
        <begin position="84"/>
        <end position="111"/>
    </location>
</feature>
<evidence type="ECO:0000313" key="2">
    <source>
        <dbReference type="EMBL" id="KAJ3051411.1"/>
    </source>
</evidence>
<name>A0AAD5SDN1_9FUNG</name>
<accession>A0AAD5SDN1</accession>
<dbReference type="AlphaFoldDB" id="A0AAD5SDN1"/>
<organism evidence="2 3">
    <name type="scientific">Rhizophlyctis rosea</name>
    <dbReference type="NCBI Taxonomy" id="64517"/>
    <lineage>
        <taxon>Eukaryota</taxon>
        <taxon>Fungi</taxon>
        <taxon>Fungi incertae sedis</taxon>
        <taxon>Chytridiomycota</taxon>
        <taxon>Chytridiomycota incertae sedis</taxon>
        <taxon>Chytridiomycetes</taxon>
        <taxon>Rhizophlyctidales</taxon>
        <taxon>Rhizophlyctidaceae</taxon>
        <taxon>Rhizophlyctis</taxon>
    </lineage>
</organism>
<gene>
    <name evidence="2" type="ORF">HK097_007561</name>
</gene>
<reference evidence="2" key="1">
    <citation type="submission" date="2020-05" db="EMBL/GenBank/DDBJ databases">
        <title>Phylogenomic resolution of chytrid fungi.</title>
        <authorList>
            <person name="Stajich J.E."/>
            <person name="Amses K."/>
            <person name="Simmons R."/>
            <person name="Seto K."/>
            <person name="Myers J."/>
            <person name="Bonds A."/>
            <person name="Quandt C.A."/>
            <person name="Barry K."/>
            <person name="Liu P."/>
            <person name="Grigoriev I."/>
            <person name="Longcore J.E."/>
            <person name="James T.Y."/>
        </authorList>
    </citation>
    <scope>NUCLEOTIDE SEQUENCE</scope>
    <source>
        <strain evidence="2">JEL0318</strain>
    </source>
</reference>
<evidence type="ECO:0000313" key="3">
    <source>
        <dbReference type="Proteomes" id="UP001212841"/>
    </source>
</evidence>
<feature type="compositionally biased region" description="Pro residues" evidence="1">
    <location>
        <begin position="43"/>
        <end position="71"/>
    </location>
</feature>
<protein>
    <submittedName>
        <fullName evidence="2">Uncharacterized protein</fullName>
    </submittedName>
</protein>
<dbReference type="Proteomes" id="UP001212841">
    <property type="component" value="Unassembled WGS sequence"/>
</dbReference>
<comment type="caution">
    <text evidence="2">The sequence shown here is derived from an EMBL/GenBank/DDBJ whole genome shotgun (WGS) entry which is preliminary data.</text>
</comment>
<feature type="region of interest" description="Disordered" evidence="1">
    <location>
        <begin position="1"/>
        <end position="136"/>
    </location>
</feature>
<sequence>MLEKIGSPANLKGYQDLKPEDKQKIDVLLRKGHEQPAATPSQAPLPTPTPNQQLPIPPRPKPIIPPRPSIPLPKTASIMGDQAIAQTVGDQEQNASDGRAPEQTTSEQSPTDVAINTPEVRPMQDSTSSRLQRRRSEGDIVQVLNRKRNTEFLKLYFCDWRLQKTESKRRKLEDELKRLRASSLPPAVPNHNDADFASASGDLYDSNNPFPGYKSACLDDVIIQKDYDAEAYSSDYDGETYDRERLHDPWDGEGVLSAEELNEDVQYHEDPLTTSPAQDYRFLNADNIGNQNHGSSRASLVSAWPLEGVANADTNPQLSSTEEPETGSQMSNTSANRDAFNTVLDYLESW</sequence>
<feature type="region of interest" description="Disordered" evidence="1">
    <location>
        <begin position="311"/>
        <end position="337"/>
    </location>
</feature>
<keyword evidence="3" id="KW-1185">Reference proteome</keyword>
<feature type="compositionally biased region" description="Basic and acidic residues" evidence="1">
    <location>
        <begin position="15"/>
        <end position="34"/>
    </location>
</feature>
<dbReference type="EMBL" id="JADGJD010000399">
    <property type="protein sequence ID" value="KAJ3051411.1"/>
    <property type="molecule type" value="Genomic_DNA"/>
</dbReference>
<feature type="compositionally biased region" description="Polar residues" evidence="1">
    <location>
        <begin position="312"/>
        <end position="336"/>
    </location>
</feature>
<proteinExistence type="predicted"/>